<gene>
    <name evidence="4" type="ORF">A1Q2_00681</name>
</gene>
<dbReference type="Proteomes" id="UP000006757">
    <property type="component" value="Unassembled WGS sequence"/>
</dbReference>
<dbReference type="HOGENOM" id="CLU_834673_0_0_1"/>
<accession>K1VZP6</accession>
<feature type="transmembrane region" description="Helical" evidence="3">
    <location>
        <begin position="268"/>
        <end position="297"/>
    </location>
</feature>
<dbReference type="InParanoid" id="K1VZP6"/>
<keyword evidence="3" id="KW-0812">Transmembrane</keyword>
<reference evidence="4 5" key="1">
    <citation type="journal article" date="2012" name="Eukaryot. Cell">
        <title>Genome sequence of the Trichosporon asahii environmental strain CBS 8904.</title>
        <authorList>
            <person name="Yang R.Y."/>
            <person name="Li H.T."/>
            <person name="Zhu H."/>
            <person name="Zhou G.P."/>
            <person name="Wang M."/>
            <person name="Wang L."/>
        </authorList>
    </citation>
    <scope>NUCLEOTIDE SEQUENCE [LARGE SCALE GENOMIC DNA]</scope>
    <source>
        <strain evidence="4 5">CBS 8904</strain>
    </source>
</reference>
<keyword evidence="1" id="KW-0175">Coiled coil</keyword>
<keyword evidence="3" id="KW-0472">Membrane</keyword>
<evidence type="ECO:0000313" key="5">
    <source>
        <dbReference type="Proteomes" id="UP000006757"/>
    </source>
</evidence>
<organism evidence="4 5">
    <name type="scientific">Trichosporon asahii var. asahii (strain CBS 8904)</name>
    <name type="common">Yeast</name>
    <dbReference type="NCBI Taxonomy" id="1220162"/>
    <lineage>
        <taxon>Eukaryota</taxon>
        <taxon>Fungi</taxon>
        <taxon>Dikarya</taxon>
        <taxon>Basidiomycota</taxon>
        <taxon>Agaricomycotina</taxon>
        <taxon>Tremellomycetes</taxon>
        <taxon>Trichosporonales</taxon>
        <taxon>Trichosporonaceae</taxon>
        <taxon>Trichosporon</taxon>
    </lineage>
</organism>
<feature type="coiled-coil region" evidence="1">
    <location>
        <begin position="199"/>
        <end position="226"/>
    </location>
</feature>
<sequence>MTKLPHLDTPAQLKVLAKLGGLKIDPQSASFVPQFLRDEAMYRRCVSRGVDCYGPPPSFSPGHDEAGAPLILVTRRACYPCTFSGCSRMCASSANGKVSKFHLRGNGKNSEQAVQVATKRRRVVIGDSTSPSRSTLTLSPQRNNSPSVHGGIPSITSMSEGFSAATLGDTLVERDQETTRLQQELIGAERSLATMTLSAAGHATEKKGMEEQLEETRREAMDATDQLKVAIGIVVQLEKEKDVDAEIIKKLPNIAVILLSRACADGVLVAYSAVIFFSAPVIVVVVFTVLISFDVLITGEAVVLGGEDLFRTLLFIASVFGVDVTRACPSAWS</sequence>
<name>K1VZP6_TRIAC</name>
<comment type="caution">
    <text evidence="4">The sequence shown here is derived from an EMBL/GenBank/DDBJ whole genome shotgun (WGS) entry which is preliminary data.</text>
</comment>
<keyword evidence="3" id="KW-1133">Transmembrane helix</keyword>
<feature type="compositionally biased region" description="Low complexity" evidence="2">
    <location>
        <begin position="128"/>
        <end position="140"/>
    </location>
</feature>
<dbReference type="AlphaFoldDB" id="K1VZP6"/>
<dbReference type="EMBL" id="AMBO01000159">
    <property type="protein sequence ID" value="EKD05032.1"/>
    <property type="molecule type" value="Genomic_DNA"/>
</dbReference>
<evidence type="ECO:0000313" key="4">
    <source>
        <dbReference type="EMBL" id="EKD05032.1"/>
    </source>
</evidence>
<protein>
    <submittedName>
        <fullName evidence="4">Uncharacterized protein</fullName>
    </submittedName>
</protein>
<evidence type="ECO:0000256" key="2">
    <source>
        <dbReference type="SAM" id="MobiDB-lite"/>
    </source>
</evidence>
<evidence type="ECO:0000256" key="3">
    <source>
        <dbReference type="SAM" id="Phobius"/>
    </source>
</evidence>
<feature type="region of interest" description="Disordered" evidence="2">
    <location>
        <begin position="125"/>
        <end position="150"/>
    </location>
</feature>
<proteinExistence type="predicted"/>
<keyword evidence="5" id="KW-1185">Reference proteome</keyword>
<evidence type="ECO:0000256" key="1">
    <source>
        <dbReference type="SAM" id="Coils"/>
    </source>
</evidence>